<dbReference type="SMART" id="SM00822">
    <property type="entry name" value="PKS_KR"/>
    <property type="match status" value="1"/>
</dbReference>
<dbReference type="InterPro" id="IPR036291">
    <property type="entry name" value="NAD(P)-bd_dom_sf"/>
</dbReference>
<evidence type="ECO:0000313" key="5">
    <source>
        <dbReference type="Proteomes" id="UP001141619"/>
    </source>
</evidence>
<dbReference type="GO" id="GO:0016491">
    <property type="term" value="F:oxidoreductase activity"/>
    <property type="evidence" value="ECO:0007669"/>
    <property type="project" value="UniProtKB-KW"/>
</dbReference>
<sequence length="260" mass="26756">MMDFANKVIVITGGASGIGRAAALSFAHGGATVIVVDLNLDGARETISRCGGGEAHRLNVADEAAWEELCADILTRHGRFDGLINCAGIGRAGNFEELSLADWTAMLDVNLTGVFLGCKHAVRTMRKAGNGGSIVNVSSIAGLVGGDDIAGYCGSKGGVTTLSKAVALHCTRYKTGIRCNSVHPTYVDSEMLDPVAALFESRQAMLDGMAEAVPIGRVAVPQDIANAILFLSSDAASMITGIALPVDGGQLAGIPSKHTT</sequence>
<comment type="caution">
    <text evidence="4">The sequence shown here is derived from an EMBL/GenBank/DDBJ whole genome shotgun (WGS) entry which is preliminary data.</text>
</comment>
<keyword evidence="2" id="KW-0560">Oxidoreductase</keyword>
<dbReference type="AlphaFoldDB" id="A0A9X3TUS0"/>
<dbReference type="PRINTS" id="PR00080">
    <property type="entry name" value="SDRFAMILY"/>
</dbReference>
<accession>A0A9X3TUS0</accession>
<evidence type="ECO:0000259" key="3">
    <source>
        <dbReference type="SMART" id="SM00822"/>
    </source>
</evidence>
<reference evidence="4" key="2">
    <citation type="journal article" date="2023" name="Syst. Appl. Microbiol.">
        <title>Govania unica gen. nov., sp. nov., a rare biosphere bacterium that represents a novel family in the class Alphaproteobacteria.</title>
        <authorList>
            <person name="Vandamme P."/>
            <person name="Peeters C."/>
            <person name="Hettiarachchi A."/>
            <person name="Cnockaert M."/>
            <person name="Carlier A."/>
        </authorList>
    </citation>
    <scope>NUCLEOTIDE SEQUENCE</scope>
    <source>
        <strain evidence="4">LMG 31809</strain>
    </source>
</reference>
<protein>
    <submittedName>
        <fullName evidence="4">SDR family oxidoreductase</fullName>
    </submittedName>
</protein>
<evidence type="ECO:0000256" key="1">
    <source>
        <dbReference type="ARBA" id="ARBA00006484"/>
    </source>
</evidence>
<dbReference type="PANTHER" id="PTHR24321:SF15">
    <property type="entry name" value="OXIDOREDUCTASE UCPA"/>
    <property type="match status" value="1"/>
</dbReference>
<gene>
    <name evidence="4" type="ORF">NYP16_00970</name>
</gene>
<evidence type="ECO:0000313" key="4">
    <source>
        <dbReference type="EMBL" id="MDA5192530.1"/>
    </source>
</evidence>
<dbReference type="PROSITE" id="PS00061">
    <property type="entry name" value="ADH_SHORT"/>
    <property type="match status" value="1"/>
</dbReference>
<feature type="domain" description="Ketoreductase" evidence="3">
    <location>
        <begin position="7"/>
        <end position="169"/>
    </location>
</feature>
<comment type="similarity">
    <text evidence="1">Belongs to the short-chain dehydrogenases/reductases (SDR) family.</text>
</comment>
<reference evidence="4" key="1">
    <citation type="submission" date="2022-08" db="EMBL/GenBank/DDBJ databases">
        <authorList>
            <person name="Vandamme P."/>
            <person name="Hettiarachchi A."/>
            <person name="Peeters C."/>
            <person name="Cnockaert M."/>
            <person name="Carlier A."/>
        </authorList>
    </citation>
    <scope>NUCLEOTIDE SEQUENCE</scope>
    <source>
        <strain evidence="4">LMG 31809</strain>
    </source>
</reference>
<dbReference type="PRINTS" id="PR00081">
    <property type="entry name" value="GDHRDH"/>
</dbReference>
<dbReference type="EMBL" id="JANWOI010000001">
    <property type="protein sequence ID" value="MDA5192530.1"/>
    <property type="molecule type" value="Genomic_DNA"/>
</dbReference>
<keyword evidence="5" id="KW-1185">Reference proteome</keyword>
<dbReference type="SUPFAM" id="SSF51735">
    <property type="entry name" value="NAD(P)-binding Rossmann-fold domains"/>
    <property type="match status" value="1"/>
</dbReference>
<dbReference type="Pfam" id="PF13561">
    <property type="entry name" value="adh_short_C2"/>
    <property type="match status" value="1"/>
</dbReference>
<dbReference type="InterPro" id="IPR020904">
    <property type="entry name" value="Sc_DH/Rdtase_CS"/>
</dbReference>
<name>A0A9X3TUS0_9PROT</name>
<organism evidence="4 5">
    <name type="scientific">Govanella unica</name>
    <dbReference type="NCBI Taxonomy" id="2975056"/>
    <lineage>
        <taxon>Bacteria</taxon>
        <taxon>Pseudomonadati</taxon>
        <taxon>Pseudomonadota</taxon>
        <taxon>Alphaproteobacteria</taxon>
        <taxon>Emcibacterales</taxon>
        <taxon>Govanellaceae</taxon>
        <taxon>Govanella</taxon>
    </lineage>
</organism>
<dbReference type="Gene3D" id="3.40.50.720">
    <property type="entry name" value="NAD(P)-binding Rossmann-like Domain"/>
    <property type="match status" value="1"/>
</dbReference>
<proteinExistence type="inferred from homology"/>
<dbReference type="RefSeq" id="WP_274942235.1">
    <property type="nucleotide sequence ID" value="NZ_JANWOI010000001.1"/>
</dbReference>
<dbReference type="InterPro" id="IPR002347">
    <property type="entry name" value="SDR_fam"/>
</dbReference>
<dbReference type="PANTHER" id="PTHR24321">
    <property type="entry name" value="DEHYDROGENASES, SHORT CHAIN"/>
    <property type="match status" value="1"/>
</dbReference>
<dbReference type="FunFam" id="3.40.50.720:FF:000084">
    <property type="entry name" value="Short-chain dehydrogenase reductase"/>
    <property type="match status" value="1"/>
</dbReference>
<dbReference type="InterPro" id="IPR057326">
    <property type="entry name" value="KR_dom"/>
</dbReference>
<dbReference type="Proteomes" id="UP001141619">
    <property type="component" value="Unassembled WGS sequence"/>
</dbReference>
<evidence type="ECO:0000256" key="2">
    <source>
        <dbReference type="ARBA" id="ARBA00023002"/>
    </source>
</evidence>